<dbReference type="AlphaFoldDB" id="A0AAV8V005"/>
<proteinExistence type="predicted"/>
<evidence type="ECO:0000313" key="3">
    <source>
        <dbReference type="Proteomes" id="UP001157974"/>
    </source>
</evidence>
<gene>
    <name evidence="2" type="ORF">NDN08_002629</name>
</gene>
<accession>A0AAV8V005</accession>
<sequence>MSVNGGWGLSVGRITSAVRELESQKSEIAAECAALESKSYMTTEAQSLRARCEELRRDEARLKQGLRKLDEQDREHQDSFFGKIQEINAHLAECNATYNRLHVQKQRQNLDFLLREKFGLCIPSVHRDHNPEQQTTLTKDELFQQCIDLASKREQSK</sequence>
<keyword evidence="1" id="KW-0175">Coiled coil</keyword>
<evidence type="ECO:0000313" key="2">
    <source>
        <dbReference type="EMBL" id="KAJ8906131.1"/>
    </source>
</evidence>
<reference evidence="2 3" key="1">
    <citation type="journal article" date="2023" name="Nat. Commun.">
        <title>Origin of minicircular mitochondrial genomes in red algae.</title>
        <authorList>
            <person name="Lee Y."/>
            <person name="Cho C.H."/>
            <person name="Lee Y.M."/>
            <person name="Park S.I."/>
            <person name="Yang J.H."/>
            <person name="West J.A."/>
            <person name="Bhattacharya D."/>
            <person name="Yoon H.S."/>
        </authorList>
    </citation>
    <scope>NUCLEOTIDE SEQUENCE [LARGE SCALE GENOMIC DNA]</scope>
    <source>
        <strain evidence="2 3">CCMP1338</strain>
        <tissue evidence="2">Whole cell</tissue>
    </source>
</reference>
<evidence type="ECO:0000256" key="1">
    <source>
        <dbReference type="SAM" id="Coils"/>
    </source>
</evidence>
<feature type="coiled-coil region" evidence="1">
    <location>
        <begin position="18"/>
        <end position="75"/>
    </location>
</feature>
<organism evidence="2 3">
    <name type="scientific">Rhodosorus marinus</name>
    <dbReference type="NCBI Taxonomy" id="101924"/>
    <lineage>
        <taxon>Eukaryota</taxon>
        <taxon>Rhodophyta</taxon>
        <taxon>Stylonematophyceae</taxon>
        <taxon>Stylonematales</taxon>
        <taxon>Stylonemataceae</taxon>
        <taxon>Rhodosorus</taxon>
    </lineage>
</organism>
<dbReference type="Proteomes" id="UP001157974">
    <property type="component" value="Unassembled WGS sequence"/>
</dbReference>
<keyword evidence="3" id="KW-1185">Reference proteome</keyword>
<protein>
    <submittedName>
        <fullName evidence="2">Uncharacterized protein</fullName>
    </submittedName>
</protein>
<name>A0AAV8V005_9RHOD</name>
<dbReference type="EMBL" id="JAMWBK010000004">
    <property type="protein sequence ID" value="KAJ8906131.1"/>
    <property type="molecule type" value="Genomic_DNA"/>
</dbReference>
<comment type="caution">
    <text evidence="2">The sequence shown here is derived from an EMBL/GenBank/DDBJ whole genome shotgun (WGS) entry which is preliminary data.</text>
</comment>